<dbReference type="InterPro" id="IPR000801">
    <property type="entry name" value="Esterase-like"/>
</dbReference>
<dbReference type="InterPro" id="IPR029058">
    <property type="entry name" value="AB_hydrolase_fold"/>
</dbReference>
<evidence type="ECO:0008006" key="5">
    <source>
        <dbReference type="Google" id="ProtNLM"/>
    </source>
</evidence>
<evidence type="ECO:0000313" key="3">
    <source>
        <dbReference type="EMBL" id="SHE71922.1"/>
    </source>
</evidence>
<dbReference type="RefSeq" id="WP_175549944.1">
    <property type="nucleotide sequence ID" value="NZ_FQUM01000002.1"/>
</dbReference>
<dbReference type="GO" id="GO:0016788">
    <property type="term" value="F:hydrolase activity, acting on ester bonds"/>
    <property type="evidence" value="ECO:0007669"/>
    <property type="project" value="TreeGrafter"/>
</dbReference>
<dbReference type="STRING" id="1484053.SAMN05444274_102195"/>
<dbReference type="Gene3D" id="3.40.50.1820">
    <property type="entry name" value="alpha/beta hydrolase"/>
    <property type="match status" value="1"/>
</dbReference>
<dbReference type="PANTHER" id="PTHR40841:SF2">
    <property type="entry name" value="SIDEROPHORE-DEGRADING ESTERASE (EUROFUNG)"/>
    <property type="match status" value="1"/>
</dbReference>
<keyword evidence="4" id="KW-1185">Reference proteome</keyword>
<dbReference type="Pfam" id="PF00756">
    <property type="entry name" value="Esterase"/>
    <property type="match status" value="1"/>
</dbReference>
<dbReference type="AlphaFoldDB" id="A0A1M4VSY2"/>
<dbReference type="InterPro" id="IPR052558">
    <property type="entry name" value="Siderophore_Hydrolase_D"/>
</dbReference>
<name>A0A1M4VSY2_9BACT</name>
<organism evidence="3 4">
    <name type="scientific">Mariniphaga anaerophila</name>
    <dbReference type="NCBI Taxonomy" id="1484053"/>
    <lineage>
        <taxon>Bacteria</taxon>
        <taxon>Pseudomonadati</taxon>
        <taxon>Bacteroidota</taxon>
        <taxon>Bacteroidia</taxon>
        <taxon>Marinilabiliales</taxon>
        <taxon>Prolixibacteraceae</taxon>
        <taxon>Mariniphaga</taxon>
    </lineage>
</organism>
<comment type="similarity">
    <text evidence="1">Belongs to the esterase D family.</text>
</comment>
<reference evidence="3 4" key="1">
    <citation type="submission" date="2016-11" db="EMBL/GenBank/DDBJ databases">
        <authorList>
            <person name="Jaros S."/>
            <person name="Januszkiewicz K."/>
            <person name="Wedrychowicz H."/>
        </authorList>
    </citation>
    <scope>NUCLEOTIDE SEQUENCE [LARGE SCALE GENOMIC DNA]</scope>
    <source>
        <strain evidence="3 4">DSM 26910</strain>
    </source>
</reference>
<protein>
    <recommendedName>
        <fullName evidence="5">Esterase</fullName>
    </recommendedName>
</protein>
<evidence type="ECO:0000313" key="4">
    <source>
        <dbReference type="Proteomes" id="UP000184164"/>
    </source>
</evidence>
<dbReference type="SUPFAM" id="SSF53474">
    <property type="entry name" value="alpha/beta-Hydrolases"/>
    <property type="match status" value="1"/>
</dbReference>
<keyword evidence="2" id="KW-0378">Hydrolase</keyword>
<dbReference type="Proteomes" id="UP000184164">
    <property type="component" value="Unassembled WGS sequence"/>
</dbReference>
<gene>
    <name evidence="3" type="ORF">SAMN05444274_102195</name>
</gene>
<accession>A0A1M4VSY2</accession>
<sequence length="281" mass="32290">MLTVAVALLPAMATGQCNQVVTPIIQSTFLGQNRQIWVSLPEKYDSRKSYPVLYVLDAETHFKLIQGLENSLSNSKKIPEHIVVGIPHVNKEKERIKDLTFSLSKVNPYGDKILPPFFNRQNCGGGYRFLDFLNKELIPFVDSAYATTGFNILCGHSLSGYFASYMLSLPHSFQAVQLYDPSVWYAEGEATKQLQNGISKNKLSVFLAYQQNPDFHFQQVKSFGETLDKTPIDNYKREVFTDENHHSIFLIAFIHGMEWLYNDYKRKNFKLKKERPYSIPQ</sequence>
<proteinExistence type="inferred from homology"/>
<evidence type="ECO:0000256" key="1">
    <source>
        <dbReference type="ARBA" id="ARBA00005622"/>
    </source>
</evidence>
<dbReference type="EMBL" id="FQUM01000002">
    <property type="protein sequence ID" value="SHE71922.1"/>
    <property type="molecule type" value="Genomic_DNA"/>
</dbReference>
<evidence type="ECO:0000256" key="2">
    <source>
        <dbReference type="ARBA" id="ARBA00022801"/>
    </source>
</evidence>
<dbReference type="PANTHER" id="PTHR40841">
    <property type="entry name" value="SIDEROPHORE TRIACETYLFUSARININE C ESTERASE"/>
    <property type="match status" value="1"/>
</dbReference>